<proteinExistence type="predicted"/>
<feature type="signal peptide" evidence="1">
    <location>
        <begin position="1"/>
        <end position="23"/>
    </location>
</feature>
<dbReference type="OrthoDB" id="1914642at2759"/>
<dbReference type="AlphaFoldDB" id="A0A6A3BMQ2"/>
<name>A0A6A3BMQ2_HIBSY</name>
<feature type="chain" id="PRO_5025499160" evidence="1">
    <location>
        <begin position="24"/>
        <end position="213"/>
    </location>
</feature>
<dbReference type="Proteomes" id="UP000436088">
    <property type="component" value="Unassembled WGS sequence"/>
</dbReference>
<dbReference type="EMBL" id="VEPZ02000823">
    <property type="protein sequence ID" value="KAE8717625.1"/>
    <property type="molecule type" value="Genomic_DNA"/>
</dbReference>
<dbReference type="PANTHER" id="PTHR33881">
    <property type="entry name" value="NEUROGENIC LOCUS NOTCH-LIKE PROTEIN"/>
    <property type="match status" value="1"/>
</dbReference>
<dbReference type="PANTHER" id="PTHR33881:SF7">
    <property type="entry name" value="NEUROGENIC LOCUS NOTCH-LIKE PROTEIN"/>
    <property type="match status" value="1"/>
</dbReference>
<evidence type="ECO:0000313" key="3">
    <source>
        <dbReference type="Proteomes" id="UP000436088"/>
    </source>
</evidence>
<protein>
    <submittedName>
        <fullName evidence="2">RING-H2 finger protein ATL45-like</fullName>
    </submittedName>
</protein>
<organism evidence="2 3">
    <name type="scientific">Hibiscus syriacus</name>
    <name type="common">Rose of Sharon</name>
    <dbReference type="NCBI Taxonomy" id="106335"/>
    <lineage>
        <taxon>Eukaryota</taxon>
        <taxon>Viridiplantae</taxon>
        <taxon>Streptophyta</taxon>
        <taxon>Embryophyta</taxon>
        <taxon>Tracheophyta</taxon>
        <taxon>Spermatophyta</taxon>
        <taxon>Magnoliopsida</taxon>
        <taxon>eudicotyledons</taxon>
        <taxon>Gunneridae</taxon>
        <taxon>Pentapetalae</taxon>
        <taxon>rosids</taxon>
        <taxon>malvids</taxon>
        <taxon>Malvales</taxon>
        <taxon>Malvaceae</taxon>
        <taxon>Malvoideae</taxon>
        <taxon>Hibiscus</taxon>
    </lineage>
</organism>
<reference evidence="2" key="1">
    <citation type="submission" date="2019-09" db="EMBL/GenBank/DDBJ databases">
        <title>Draft genome information of white flower Hibiscus syriacus.</title>
        <authorList>
            <person name="Kim Y.-M."/>
        </authorList>
    </citation>
    <scope>NUCLEOTIDE SEQUENCE [LARGE SCALE GENOMIC DNA]</scope>
    <source>
        <strain evidence="2">YM2019G1</strain>
    </source>
</reference>
<evidence type="ECO:0000313" key="2">
    <source>
        <dbReference type="EMBL" id="KAE8717625.1"/>
    </source>
</evidence>
<keyword evidence="3" id="KW-1185">Reference proteome</keyword>
<gene>
    <name evidence="2" type="ORF">F3Y22_tig00110044pilonHSYRG00289</name>
</gene>
<comment type="caution">
    <text evidence="2">The sequence shown here is derived from an EMBL/GenBank/DDBJ whole genome shotgun (WGS) entry which is preliminary data.</text>
</comment>
<sequence>MASLNSLAFLTIFLAMHFDIAKTDFLSPLLQPIFNDVCKEVGCGKGKCKPSSNGTLPYYICECDAGWKQTAADNDDDHHPKFLPCIFPNCTLDEACAAAPSPVQEKAAKANQSVFDICRWTNCGGGLCNKTSPFTYDCKCSEGHFNLLNVSALPCYRECAIGMDCANLGISMSNRSTSVTPASSGNDANRAGSKLLGNCHWLIMLVLLLAMVV</sequence>
<accession>A0A6A3BMQ2</accession>
<evidence type="ECO:0000256" key="1">
    <source>
        <dbReference type="SAM" id="SignalP"/>
    </source>
</evidence>
<keyword evidence="1" id="KW-0732">Signal</keyword>